<dbReference type="SUPFAM" id="SSF55811">
    <property type="entry name" value="Nudix"/>
    <property type="match status" value="1"/>
</dbReference>
<comment type="cofactor">
    <cofactor evidence="1">
        <name>Mg(2+)</name>
        <dbReference type="ChEBI" id="CHEBI:18420"/>
    </cofactor>
</comment>
<dbReference type="PROSITE" id="PS51462">
    <property type="entry name" value="NUDIX"/>
    <property type="match status" value="1"/>
</dbReference>
<dbReference type="GO" id="GO:0006753">
    <property type="term" value="P:nucleoside phosphate metabolic process"/>
    <property type="evidence" value="ECO:0007669"/>
    <property type="project" value="TreeGrafter"/>
</dbReference>
<dbReference type="PANTHER" id="PTHR11839:SF18">
    <property type="entry name" value="NUDIX HYDROLASE DOMAIN-CONTAINING PROTEIN"/>
    <property type="match status" value="1"/>
</dbReference>
<evidence type="ECO:0000256" key="2">
    <source>
        <dbReference type="ARBA" id="ARBA00022801"/>
    </source>
</evidence>
<feature type="domain" description="Nudix hydrolase" evidence="3">
    <location>
        <begin position="83"/>
        <end position="255"/>
    </location>
</feature>
<dbReference type="InterPro" id="IPR000086">
    <property type="entry name" value="NUDIX_hydrolase_dom"/>
</dbReference>
<dbReference type="GO" id="GO:0019693">
    <property type="term" value="P:ribose phosphate metabolic process"/>
    <property type="evidence" value="ECO:0007669"/>
    <property type="project" value="TreeGrafter"/>
</dbReference>
<accession>A0A6C0BJC0</accession>
<dbReference type="InterPro" id="IPR015797">
    <property type="entry name" value="NUDIX_hydrolase-like_dom_sf"/>
</dbReference>
<evidence type="ECO:0000256" key="1">
    <source>
        <dbReference type="ARBA" id="ARBA00001946"/>
    </source>
</evidence>
<reference evidence="4" key="1">
    <citation type="journal article" date="2020" name="Nature">
        <title>Giant virus diversity and host interactions through global metagenomics.</title>
        <authorList>
            <person name="Schulz F."/>
            <person name="Roux S."/>
            <person name="Paez-Espino D."/>
            <person name="Jungbluth S."/>
            <person name="Walsh D.A."/>
            <person name="Denef V.J."/>
            <person name="McMahon K.D."/>
            <person name="Konstantinidis K.T."/>
            <person name="Eloe-Fadrosh E.A."/>
            <person name="Kyrpides N.C."/>
            <person name="Woyke T."/>
        </authorList>
    </citation>
    <scope>NUCLEOTIDE SEQUENCE</scope>
    <source>
        <strain evidence="4">GVMAG-M-3300013006-15</strain>
    </source>
</reference>
<evidence type="ECO:0000313" key="4">
    <source>
        <dbReference type="EMBL" id="QHS91841.1"/>
    </source>
</evidence>
<dbReference type="EMBL" id="MN739165">
    <property type="protein sequence ID" value="QHS91841.1"/>
    <property type="molecule type" value="Genomic_DNA"/>
</dbReference>
<organism evidence="4">
    <name type="scientific">viral metagenome</name>
    <dbReference type="NCBI Taxonomy" id="1070528"/>
    <lineage>
        <taxon>unclassified sequences</taxon>
        <taxon>metagenomes</taxon>
        <taxon>organismal metagenomes</taxon>
    </lineage>
</organism>
<dbReference type="PANTHER" id="PTHR11839">
    <property type="entry name" value="UDP/ADP-SUGAR PYROPHOSPHATASE"/>
    <property type="match status" value="1"/>
</dbReference>
<dbReference type="Gene3D" id="3.90.79.10">
    <property type="entry name" value="Nucleoside Triphosphate Pyrophosphohydrolase"/>
    <property type="match status" value="1"/>
</dbReference>
<dbReference type="AlphaFoldDB" id="A0A6C0BJC0"/>
<evidence type="ECO:0000259" key="3">
    <source>
        <dbReference type="PROSITE" id="PS51462"/>
    </source>
</evidence>
<sequence length="263" mass="28955">MSYVIVSVNGNDVPVMSPNPELDIAFCVKATPFVNWIATLDRGLDVSKIIIHGADYFGSRIGFLKLEAVTKCNGNPVPGIIFMRGGAVSILLILHCRDQGWIVCTRQARVPIGKTNFLELPAGMLDDSGDFVGIAAKELEEETGIRLKATDLIDMTALTYYPPLPHHTEEAGAKVIRDKSTPLKGMYPSAGGCDEFIRLMLHEKKVTQDELESLQGKLTGCAEEGEKIVLELVPYEMLWRVTSDAKALSSLLLFQNLTQYKQL</sequence>
<dbReference type="GO" id="GO:0080041">
    <property type="term" value="F:ADP-ribose pyrophosphohydrolase activity"/>
    <property type="evidence" value="ECO:0007669"/>
    <property type="project" value="TreeGrafter"/>
</dbReference>
<dbReference type="Pfam" id="PF00293">
    <property type="entry name" value="NUDIX"/>
    <property type="match status" value="1"/>
</dbReference>
<protein>
    <recommendedName>
        <fullName evidence="3">Nudix hydrolase domain-containing protein</fullName>
    </recommendedName>
</protein>
<name>A0A6C0BJC0_9ZZZZ</name>
<dbReference type="GO" id="GO:0080042">
    <property type="term" value="F:ADP-glucose pyrophosphohydrolase activity"/>
    <property type="evidence" value="ECO:0007669"/>
    <property type="project" value="TreeGrafter"/>
</dbReference>
<proteinExistence type="predicted"/>
<dbReference type="CDD" id="cd03424">
    <property type="entry name" value="NUDIX_ADPRase_Nudt5_UGPPase_Nudt14"/>
    <property type="match status" value="1"/>
</dbReference>
<keyword evidence="2" id="KW-0378">Hydrolase</keyword>